<evidence type="ECO:0000256" key="1">
    <source>
        <dbReference type="ARBA" id="ARBA00008798"/>
    </source>
</evidence>
<dbReference type="RefSeq" id="WP_354553166.1">
    <property type="nucleotide sequence ID" value="NZ_JBEPSM010000003.1"/>
</dbReference>
<evidence type="ECO:0000256" key="5">
    <source>
        <dbReference type="ARBA" id="ARBA00023015"/>
    </source>
</evidence>
<dbReference type="InterPro" id="IPR007046">
    <property type="entry name" value="RNA_pol_sigma_54_core-bd"/>
</dbReference>
<keyword evidence="8 9" id="KW-0804">Transcription</keyword>
<protein>
    <recommendedName>
        <fullName evidence="9">RNA polymerase sigma-54 factor</fullName>
    </recommendedName>
</protein>
<dbReference type="PANTHER" id="PTHR32248">
    <property type="entry name" value="RNA POLYMERASE SIGMA-54 FACTOR"/>
    <property type="match status" value="1"/>
</dbReference>
<keyword evidence="14" id="KW-1185">Reference proteome</keyword>
<dbReference type="Gene3D" id="1.10.10.1330">
    <property type="entry name" value="RNA polymerase sigma-54 factor, core-binding domain"/>
    <property type="match status" value="1"/>
</dbReference>
<dbReference type="PROSITE" id="PS00717">
    <property type="entry name" value="SIGMA54_1"/>
    <property type="match status" value="1"/>
</dbReference>
<organism evidence="13 14">
    <name type="scientific">Kaistia defluvii</name>
    <dbReference type="NCBI Taxonomy" id="410841"/>
    <lineage>
        <taxon>Bacteria</taxon>
        <taxon>Pseudomonadati</taxon>
        <taxon>Pseudomonadota</taxon>
        <taxon>Alphaproteobacteria</taxon>
        <taxon>Hyphomicrobiales</taxon>
        <taxon>Kaistiaceae</taxon>
        <taxon>Kaistia</taxon>
    </lineage>
</organism>
<dbReference type="PROSITE" id="PS50044">
    <property type="entry name" value="SIGMA54_3"/>
    <property type="match status" value="1"/>
</dbReference>
<evidence type="ECO:0000313" key="14">
    <source>
        <dbReference type="Proteomes" id="UP001549321"/>
    </source>
</evidence>
<feature type="region of interest" description="Disordered" evidence="10">
    <location>
        <begin position="50"/>
        <end position="78"/>
    </location>
</feature>
<dbReference type="PRINTS" id="PR00045">
    <property type="entry name" value="SIGMA54FCT"/>
</dbReference>
<evidence type="ECO:0000256" key="2">
    <source>
        <dbReference type="ARBA" id="ARBA00022478"/>
    </source>
</evidence>
<feature type="domain" description="RNA polymerase sigma factor 54 core-binding" evidence="12">
    <location>
        <begin position="147"/>
        <end position="334"/>
    </location>
</feature>
<dbReference type="Pfam" id="PF04552">
    <property type="entry name" value="Sigma54_DBD"/>
    <property type="match status" value="1"/>
</dbReference>
<evidence type="ECO:0000259" key="11">
    <source>
        <dbReference type="Pfam" id="PF04552"/>
    </source>
</evidence>
<dbReference type="PIRSF" id="PIRSF000774">
    <property type="entry name" value="RpoN"/>
    <property type="match status" value="1"/>
</dbReference>
<dbReference type="Proteomes" id="UP001549321">
    <property type="component" value="Unassembled WGS sequence"/>
</dbReference>
<evidence type="ECO:0000256" key="7">
    <source>
        <dbReference type="ARBA" id="ARBA00023125"/>
    </source>
</evidence>
<name>A0ABV2R2Z2_9HYPH</name>
<evidence type="ECO:0000256" key="6">
    <source>
        <dbReference type="ARBA" id="ARBA00023082"/>
    </source>
</evidence>
<evidence type="ECO:0000256" key="3">
    <source>
        <dbReference type="ARBA" id="ARBA00022679"/>
    </source>
</evidence>
<accession>A0ABV2R2Z2</accession>
<keyword evidence="3 9" id="KW-0808">Transferase</keyword>
<dbReference type="InterPro" id="IPR000394">
    <property type="entry name" value="RNA_pol_sigma_54"/>
</dbReference>
<dbReference type="PANTHER" id="PTHR32248:SF4">
    <property type="entry name" value="RNA POLYMERASE SIGMA-54 FACTOR"/>
    <property type="match status" value="1"/>
</dbReference>
<evidence type="ECO:0000259" key="12">
    <source>
        <dbReference type="Pfam" id="PF04963"/>
    </source>
</evidence>
<keyword evidence="4 9" id="KW-0548">Nucleotidyltransferase</keyword>
<dbReference type="Pfam" id="PF04963">
    <property type="entry name" value="Sigma54_CBD"/>
    <property type="match status" value="1"/>
</dbReference>
<reference evidence="13 14" key="1">
    <citation type="submission" date="2024-06" db="EMBL/GenBank/DDBJ databases">
        <title>Sorghum-associated microbial communities from plants grown in Nebraska, USA.</title>
        <authorList>
            <person name="Schachtman D."/>
        </authorList>
    </citation>
    <scope>NUCLEOTIDE SEQUENCE [LARGE SCALE GENOMIC DNA]</scope>
    <source>
        <strain evidence="13 14">3207</strain>
    </source>
</reference>
<evidence type="ECO:0000313" key="13">
    <source>
        <dbReference type="EMBL" id="MET4635645.1"/>
    </source>
</evidence>
<dbReference type="PROSITE" id="PS00718">
    <property type="entry name" value="SIGMA54_2"/>
    <property type="match status" value="1"/>
</dbReference>
<dbReference type="EMBL" id="JBEPSM010000003">
    <property type="protein sequence ID" value="MET4635645.1"/>
    <property type="molecule type" value="Genomic_DNA"/>
</dbReference>
<keyword evidence="5 9" id="KW-0805">Transcription regulation</keyword>
<dbReference type="Pfam" id="PF00309">
    <property type="entry name" value="Sigma54_AID"/>
    <property type="match status" value="1"/>
</dbReference>
<dbReference type="NCBIfam" id="NF009118">
    <property type="entry name" value="PRK12469.1"/>
    <property type="match status" value="1"/>
</dbReference>
<dbReference type="NCBIfam" id="TIGR02395">
    <property type="entry name" value="rpoN_sigma"/>
    <property type="match status" value="1"/>
</dbReference>
<evidence type="ECO:0000256" key="9">
    <source>
        <dbReference type="PIRNR" id="PIRNR000774"/>
    </source>
</evidence>
<evidence type="ECO:0000256" key="8">
    <source>
        <dbReference type="ARBA" id="ARBA00023163"/>
    </source>
</evidence>
<keyword evidence="6 9" id="KW-0731">Sigma factor</keyword>
<comment type="function">
    <text evidence="9">Sigma factors are initiation factors that promote the attachment of RNA polymerase to specific initiation sites and are then released.</text>
</comment>
<dbReference type="Gene3D" id="1.10.10.60">
    <property type="entry name" value="Homeodomain-like"/>
    <property type="match status" value="1"/>
</dbReference>
<evidence type="ECO:0000256" key="10">
    <source>
        <dbReference type="SAM" id="MobiDB-lite"/>
    </source>
</evidence>
<feature type="domain" description="RNA polymerase sigma factor 54 DNA-binding" evidence="11">
    <location>
        <begin position="348"/>
        <end position="507"/>
    </location>
</feature>
<comment type="caution">
    <text evidence="13">The sequence shown here is derived from an EMBL/GenBank/DDBJ whole genome shotgun (WGS) entry which is preliminary data.</text>
</comment>
<evidence type="ECO:0000256" key="4">
    <source>
        <dbReference type="ARBA" id="ARBA00022695"/>
    </source>
</evidence>
<dbReference type="InterPro" id="IPR007634">
    <property type="entry name" value="RNA_pol_sigma_54_DNA-bd"/>
</dbReference>
<comment type="similarity">
    <text evidence="1 9">Belongs to the sigma-54 factor family.</text>
</comment>
<sequence length="515" mass="56210">MALSQKLLLRQSQSLVMTPQLMQAIKLLQLSNLDLVAYVDAELERNPLLERDERDDSAGIALPAESASDAAEDRDVAGDVADERPDWLETRLEVSPDAIAERLDTDLANVFPDDHGAPAGEGAAMPAADPWATPSDRHSVSSDDYNLEAFVAEEKSLAGALGDQLGLAVTDPTLRLIGQALIDEVDEAGYMRGSLDAVATRLGAPLALVERVLAILQTFEPTGVCARDLADCLAIQLRERGRYDPAMAILLAHLDLVARRDHAGLKRLCGVDDEDLAEMLRELRALNPKPGSAFGSAPIHPVVPDVVVRAAPDGSWRIELNTDTLPRVLVNQSYYANVARHSKGEDRTYLSECLQTANWLVKSLDQRAKTILKVATEIVRQQDAFLAQGVAHLRPLNLKTVAEAIAMHESTVSRVTSNKYMATPRGVFELKYFFTASIASSEGGEAHSAEAVRHRIKALIDGETPDDVLSDDTLVKMLRDSGIDIARRTVAKYREALRIPSSVQRRREKQALLAT</sequence>
<gene>
    <name evidence="13" type="ORF">ABIE08_003596</name>
</gene>
<keyword evidence="2 9" id="KW-0240">DNA-directed RNA polymerase</keyword>
<proteinExistence type="inferred from homology"/>
<dbReference type="InterPro" id="IPR038709">
    <property type="entry name" value="RpoN_core-bd_sf"/>
</dbReference>
<keyword evidence="7 9" id="KW-0238">DNA-binding</keyword>
<dbReference type="NCBIfam" id="NF004596">
    <property type="entry name" value="PRK05932.1-3"/>
    <property type="match status" value="1"/>
</dbReference>